<proteinExistence type="predicted"/>
<dbReference type="Pfam" id="PF12612">
    <property type="entry name" value="TFCD_C"/>
    <property type="match status" value="1"/>
</dbReference>
<dbReference type="PANTHER" id="PTHR12658:SF0">
    <property type="entry name" value="TUBULIN-SPECIFIC CHAPERONE D"/>
    <property type="match status" value="1"/>
</dbReference>
<evidence type="ECO:0000313" key="6">
    <source>
        <dbReference type="Proteomes" id="UP000789572"/>
    </source>
</evidence>
<dbReference type="GO" id="GO:0005096">
    <property type="term" value="F:GTPase activator activity"/>
    <property type="evidence" value="ECO:0007669"/>
    <property type="project" value="InterPro"/>
</dbReference>
<accession>A0A9N9BU95</accession>
<feature type="domain" description="Tubulin-folding cofactor D ARM repeats" evidence="4">
    <location>
        <begin position="325"/>
        <end position="569"/>
    </location>
</feature>
<dbReference type="InterPro" id="IPR033162">
    <property type="entry name" value="TBCD"/>
</dbReference>
<dbReference type="GO" id="GO:0048487">
    <property type="term" value="F:beta-tubulin binding"/>
    <property type="evidence" value="ECO:0007669"/>
    <property type="project" value="InterPro"/>
</dbReference>
<dbReference type="OrthoDB" id="10253476at2759"/>
<dbReference type="Pfam" id="PF25767">
    <property type="entry name" value="ARM_TBCD_2nd"/>
    <property type="match status" value="1"/>
</dbReference>
<evidence type="ECO:0000259" key="4">
    <source>
        <dbReference type="Pfam" id="PF25767"/>
    </source>
</evidence>
<dbReference type="Gene3D" id="1.25.10.10">
    <property type="entry name" value="Leucine-rich Repeat Variant"/>
    <property type="match status" value="1"/>
</dbReference>
<evidence type="ECO:0000313" key="5">
    <source>
        <dbReference type="EMBL" id="CAG8576125.1"/>
    </source>
</evidence>
<dbReference type="SUPFAM" id="SSF48371">
    <property type="entry name" value="ARM repeat"/>
    <property type="match status" value="1"/>
</dbReference>
<dbReference type="GO" id="GO:0007021">
    <property type="term" value="P:tubulin complex assembly"/>
    <property type="evidence" value="ECO:0007669"/>
    <property type="project" value="InterPro"/>
</dbReference>
<evidence type="ECO:0000256" key="2">
    <source>
        <dbReference type="PROSITE-ProRule" id="PRU00103"/>
    </source>
</evidence>
<protein>
    <submittedName>
        <fullName evidence="5">4778_t:CDS:1</fullName>
    </submittedName>
</protein>
<keyword evidence="6" id="KW-1185">Reference proteome</keyword>
<dbReference type="InterPro" id="IPR022577">
    <property type="entry name" value="TBCD_C"/>
</dbReference>
<reference evidence="5" key="1">
    <citation type="submission" date="2021-06" db="EMBL/GenBank/DDBJ databases">
        <authorList>
            <person name="Kallberg Y."/>
            <person name="Tangrot J."/>
            <person name="Rosling A."/>
        </authorList>
    </citation>
    <scope>NUCLEOTIDE SEQUENCE</scope>
    <source>
        <strain evidence="5">IA702</strain>
    </source>
</reference>
<dbReference type="InterPro" id="IPR058033">
    <property type="entry name" value="ARM_TBCD_2nd"/>
</dbReference>
<dbReference type="PROSITE" id="PS50077">
    <property type="entry name" value="HEAT_REPEAT"/>
    <property type="match status" value="1"/>
</dbReference>
<dbReference type="InterPro" id="IPR011989">
    <property type="entry name" value="ARM-like"/>
</dbReference>
<name>A0A9N9BU95_9GLOM</name>
<dbReference type="InterPro" id="IPR021133">
    <property type="entry name" value="HEAT_type_2"/>
</dbReference>
<dbReference type="EMBL" id="CAJVPJ010001114">
    <property type="protein sequence ID" value="CAG8576125.1"/>
    <property type="molecule type" value="Genomic_DNA"/>
</dbReference>
<dbReference type="AlphaFoldDB" id="A0A9N9BU95"/>
<dbReference type="PANTHER" id="PTHR12658">
    <property type="entry name" value="BETA-TUBULIN COFACTOR D"/>
    <property type="match status" value="1"/>
</dbReference>
<dbReference type="GO" id="GO:0007023">
    <property type="term" value="P:post-chaperonin tubulin folding pathway"/>
    <property type="evidence" value="ECO:0007669"/>
    <property type="project" value="InterPro"/>
</dbReference>
<feature type="domain" description="Tubulin-folding cofactor D C-terminal" evidence="3">
    <location>
        <begin position="918"/>
        <end position="1108"/>
    </location>
</feature>
<evidence type="ECO:0000259" key="3">
    <source>
        <dbReference type="Pfam" id="PF12612"/>
    </source>
</evidence>
<sequence length="1218" mass="138536">MVLDHWDQDRDILERAKKGKDSFEDDSCVKQSSHFEQADEFFVALKALTEKAFSVEEHNEVQEDKWLKKAIALIDPYQEQPYLLDPHLENMVKPVIEILRTYIKSHALENIYLSKSLEERKERVQIRGYKTVGEFGPVGRGDKGQECNENVQMTDTIWDTKSVLSDLEPTFCFLSSLSPIDYDAWEMRYVLLIWLSLICMIPFDLKTVDSRAVADSDKIPLVDEMVTLSKYYLNATGKERDGAAVLLSRLLTRRDIAKAYLSDYVQWATEEAKRYENVFVVTGILTSLCAIYKLGHRGTLLSTVDTVWPCLFLTETNQNFANNTLVRKLLVKLSQRFGMCYLRPKVAAWRYQRDNLEASNADVDSSNVLQNLMSIDDDADEEIPEQIEEIIEMLLKGLRNKDTVVRWSAAKGIGRLTHRLPQELADDVVGSLLELFSENTFMRDDVLDLSSVSDNTWHGACLAVAELARRGLLLPKRLDEVFPWVIKALKFDLRRGNYSIGSHVRDAACYVCWSFARAYEPAVLASHASELANSLVVISVFDREVNVRRASSAAFQENVGRQGIFPHGIDIITTADYFTVGNRVNSFLEISVKIADYLEYRYHLINHLVTITISNWDKNIRELASKALHNLTFLDVDHMVSKVLPSLIPKAICNDLQTHHGALLAVGEVCLAWAKLHGENREWVDKHKDLVTSIAMIPSNIPGHFFADFGSELTCQGASHLIACLAKAKWPIDKETRVVWEDVVYDLLRRKDEYGQELAVRAVEAVMSQYGIDSEEIDVYPFFIKINRIHPSKNAYNRRGFSLALGVLEYKKVPQELERVVDALIESSRVQKTKVWNDAETRRNAIIALTMTHTLFNKILNAYFASLEDFSIDQRGDVGSWVREVGMKSLGSYVPLITRNDDLDPTSPQWWTKDLSTQVVKKLLKQSVERIDKIRACAGTILIDLLYEKRMTGEWVLDINGRSVLERVLNRDEEIHWINPSELYPRMIQLLVLPEYRFDLLAGLVVAAGGMTESLVRYSSATLIKYASSLPPFATDTSSISLLDFANTLLEVFRVYEKQDRVVVPLLEVIDLLFEAGALQKGIDCGFDFQELFDKVKKEVSKCRDIRKLGAGVRVYCGFVTLGGTLRTKALQHLLSYLVHPFPKIRRLAADQLYITLTATVVEDEPDEMVEIEEILSTIDWSDPVSKLKEIRDRLYPLLNVPKPTLRITGDPSAPTTE</sequence>
<feature type="repeat" description="HEAT" evidence="2">
    <location>
        <begin position="390"/>
        <end position="427"/>
    </location>
</feature>
<evidence type="ECO:0000256" key="1">
    <source>
        <dbReference type="ARBA" id="ARBA00023186"/>
    </source>
</evidence>
<dbReference type="Pfam" id="PF23579">
    <property type="entry name" value="ARM_TBCD"/>
    <property type="match status" value="2"/>
</dbReference>
<dbReference type="Proteomes" id="UP000789572">
    <property type="component" value="Unassembled WGS sequence"/>
</dbReference>
<keyword evidence="1" id="KW-0143">Chaperone</keyword>
<gene>
    <name evidence="5" type="ORF">POCULU_LOCUS6248</name>
</gene>
<comment type="caution">
    <text evidence="5">The sequence shown here is derived from an EMBL/GenBank/DDBJ whole genome shotgun (WGS) entry which is preliminary data.</text>
</comment>
<dbReference type="InterPro" id="IPR016024">
    <property type="entry name" value="ARM-type_fold"/>
</dbReference>
<organism evidence="5 6">
    <name type="scientific">Paraglomus occultum</name>
    <dbReference type="NCBI Taxonomy" id="144539"/>
    <lineage>
        <taxon>Eukaryota</taxon>
        <taxon>Fungi</taxon>
        <taxon>Fungi incertae sedis</taxon>
        <taxon>Mucoromycota</taxon>
        <taxon>Glomeromycotina</taxon>
        <taxon>Glomeromycetes</taxon>
        <taxon>Paraglomerales</taxon>
        <taxon>Paraglomeraceae</taxon>
        <taxon>Paraglomus</taxon>
    </lineage>
</organism>
<dbReference type="GO" id="GO:0000226">
    <property type="term" value="P:microtubule cytoskeleton organization"/>
    <property type="evidence" value="ECO:0007669"/>
    <property type="project" value="TreeGrafter"/>
</dbReference>